<feature type="compositionally biased region" description="Basic and acidic residues" evidence="2">
    <location>
        <begin position="442"/>
        <end position="452"/>
    </location>
</feature>
<feature type="domain" description="CCHC-type" evidence="3">
    <location>
        <begin position="155"/>
        <end position="168"/>
    </location>
</feature>
<dbReference type="SUPFAM" id="SSF57756">
    <property type="entry name" value="Retrovirus zinc finger-like domains"/>
    <property type="match status" value="1"/>
</dbReference>
<dbReference type="PANTHER" id="PTHR22639:SF3">
    <property type="entry name" value="ZINC FINGER CCHC DOMAIN-CONTAINING PROTEIN 3"/>
    <property type="match status" value="1"/>
</dbReference>
<evidence type="ECO:0000259" key="3">
    <source>
        <dbReference type="PROSITE" id="PS50158"/>
    </source>
</evidence>
<accession>A0A8J7NE17</accession>
<reference evidence="4" key="1">
    <citation type="journal article" date="2021" name="Cell">
        <title>Tracing the genetic footprints of vertebrate landing in non-teleost ray-finned fishes.</title>
        <authorList>
            <person name="Bi X."/>
            <person name="Wang K."/>
            <person name="Yang L."/>
            <person name="Pan H."/>
            <person name="Jiang H."/>
            <person name="Wei Q."/>
            <person name="Fang M."/>
            <person name="Yu H."/>
            <person name="Zhu C."/>
            <person name="Cai Y."/>
            <person name="He Y."/>
            <person name="Gan X."/>
            <person name="Zeng H."/>
            <person name="Yu D."/>
            <person name="Zhu Y."/>
            <person name="Jiang H."/>
            <person name="Qiu Q."/>
            <person name="Yang H."/>
            <person name="Zhang Y.E."/>
            <person name="Wang W."/>
            <person name="Zhu M."/>
            <person name="He S."/>
            <person name="Zhang G."/>
        </authorList>
    </citation>
    <scope>NUCLEOTIDE SEQUENCE</scope>
    <source>
        <strain evidence="4">Allg_001</strain>
    </source>
</reference>
<dbReference type="PANTHER" id="PTHR22639">
    <property type="entry name" value="GAG-RELATED PROTEIN"/>
    <property type="match status" value="1"/>
</dbReference>
<sequence>MQFSRKVLQKELGFEPRHLDFIFAPPGQKAFEVVFATYSLFEQCVDVFEAKRGKVPALEKINLQPLTQRERKTVHVVMFSELAKTEDIHTWLNQYCTVHHGTEVRDVDGIKTGARKFEVRLLPDNVNGGLRHLPSTIRLGACNGYVFYVGQPKVCRRCGAVGHLASSCTVKSVKTCGKQGHLASDCSMLPKCNLCGSEGHVFKNCPHAYANKLKMRKDEAVLVSAKPARKAKANNKSNKEPLLDKDSQPPARISPAVAPGPVEERSTTPPQPQTAPDKHEGLKTPENSEDPSPTPAPQNEGQCGAPRWSGSSEDTQDSAELLFPDSASATDALLSSIQSITEDLQQLVGEGEEETGASAAPLSPQCSQELDLRKRKNDSVFSPSEEEGEHGDRDSWNPSTPPSTPFLEMDSVNAFTAATLMKAHSEDGWQEIGKKKKKKKKVTGETEEKCVL</sequence>
<dbReference type="Pfam" id="PF00098">
    <property type="entry name" value="zf-CCHC"/>
    <property type="match status" value="1"/>
</dbReference>
<keyword evidence="1" id="KW-0479">Metal-binding</keyword>
<dbReference type="GO" id="GO:0003723">
    <property type="term" value="F:RNA binding"/>
    <property type="evidence" value="ECO:0007669"/>
    <property type="project" value="InterPro"/>
</dbReference>
<feature type="region of interest" description="Disordered" evidence="2">
    <location>
        <begin position="225"/>
        <end position="326"/>
    </location>
</feature>
<dbReference type="GO" id="GO:0008270">
    <property type="term" value="F:zinc ion binding"/>
    <property type="evidence" value="ECO:0007669"/>
    <property type="project" value="UniProtKB-KW"/>
</dbReference>
<feature type="region of interest" description="Disordered" evidence="2">
    <location>
        <begin position="430"/>
        <end position="452"/>
    </location>
</feature>
<keyword evidence="5" id="KW-1185">Reference proteome</keyword>
<evidence type="ECO:0000256" key="1">
    <source>
        <dbReference type="PROSITE-ProRule" id="PRU00047"/>
    </source>
</evidence>
<feature type="non-terminal residue" evidence="4">
    <location>
        <position position="1"/>
    </location>
</feature>
<dbReference type="GO" id="GO:0003690">
    <property type="term" value="F:double-stranded DNA binding"/>
    <property type="evidence" value="ECO:0007669"/>
    <property type="project" value="InterPro"/>
</dbReference>
<dbReference type="AlphaFoldDB" id="A0A8J7NE17"/>
<dbReference type="SMART" id="SM00343">
    <property type="entry name" value="ZnF_C2HC"/>
    <property type="match status" value="3"/>
</dbReference>
<proteinExistence type="predicted"/>
<protein>
    <submittedName>
        <fullName evidence="4">ZCHC3 protein</fullName>
    </submittedName>
</protein>
<evidence type="ECO:0000256" key="2">
    <source>
        <dbReference type="SAM" id="MobiDB-lite"/>
    </source>
</evidence>
<feature type="non-terminal residue" evidence="4">
    <location>
        <position position="452"/>
    </location>
</feature>
<dbReference type="Proteomes" id="UP000736164">
    <property type="component" value="Unassembled WGS sequence"/>
</dbReference>
<dbReference type="PROSITE" id="PS50158">
    <property type="entry name" value="ZF_CCHC"/>
    <property type="match status" value="2"/>
</dbReference>
<dbReference type="Pfam" id="PF23057">
    <property type="entry name" value="RBD_ZCCHC3_1st"/>
    <property type="match status" value="1"/>
</dbReference>
<evidence type="ECO:0000313" key="5">
    <source>
        <dbReference type="Proteomes" id="UP000736164"/>
    </source>
</evidence>
<dbReference type="InterPro" id="IPR042509">
    <property type="entry name" value="ZCCHC3"/>
</dbReference>
<gene>
    <name evidence="4" type="primary">Zcchc3_87</name>
    <name evidence="4" type="ORF">GTO95_0005854</name>
</gene>
<feature type="region of interest" description="Disordered" evidence="2">
    <location>
        <begin position="345"/>
        <end position="408"/>
    </location>
</feature>
<feature type="domain" description="CCHC-type" evidence="3">
    <location>
        <begin position="191"/>
        <end position="206"/>
    </location>
</feature>
<dbReference type="EMBL" id="JAAWVO010002478">
    <property type="protein sequence ID" value="MBN3311795.1"/>
    <property type="molecule type" value="Genomic_DNA"/>
</dbReference>
<keyword evidence="1" id="KW-0863">Zinc-finger</keyword>
<keyword evidence="1" id="KW-0862">Zinc</keyword>
<dbReference type="Gene3D" id="4.10.60.10">
    <property type="entry name" value="Zinc finger, CCHC-type"/>
    <property type="match status" value="1"/>
</dbReference>
<comment type="caution">
    <text evidence="4">The sequence shown here is derived from an EMBL/GenBank/DDBJ whole genome shotgun (WGS) entry which is preliminary data.</text>
</comment>
<dbReference type="GO" id="GO:0002218">
    <property type="term" value="P:activation of innate immune response"/>
    <property type="evidence" value="ECO:0007669"/>
    <property type="project" value="InterPro"/>
</dbReference>
<dbReference type="InterPro" id="IPR057810">
    <property type="entry name" value="RBD_ZCCHC3_1st"/>
</dbReference>
<dbReference type="Pfam" id="PF23058">
    <property type="entry name" value="RBD_ZCCHC3_2nd"/>
    <property type="match status" value="1"/>
</dbReference>
<dbReference type="InterPro" id="IPR001878">
    <property type="entry name" value="Znf_CCHC"/>
</dbReference>
<name>A0A8J7NE17_ATRSP</name>
<dbReference type="InterPro" id="IPR036875">
    <property type="entry name" value="Znf_CCHC_sf"/>
</dbReference>
<feature type="compositionally biased region" description="Basic and acidic residues" evidence="2">
    <location>
        <begin position="237"/>
        <end position="247"/>
    </location>
</feature>
<organism evidence="4 5">
    <name type="scientific">Atractosteus spatula</name>
    <name type="common">Alligator gar</name>
    <name type="synonym">Lepisosteus spatula</name>
    <dbReference type="NCBI Taxonomy" id="7917"/>
    <lineage>
        <taxon>Eukaryota</taxon>
        <taxon>Metazoa</taxon>
        <taxon>Chordata</taxon>
        <taxon>Craniata</taxon>
        <taxon>Vertebrata</taxon>
        <taxon>Euteleostomi</taxon>
        <taxon>Actinopterygii</taxon>
        <taxon>Neopterygii</taxon>
        <taxon>Holostei</taxon>
        <taxon>Semionotiformes</taxon>
        <taxon>Lepisosteidae</taxon>
        <taxon>Atractosteus</taxon>
    </lineage>
</organism>
<evidence type="ECO:0000313" key="4">
    <source>
        <dbReference type="EMBL" id="MBN3311795.1"/>
    </source>
</evidence>
<dbReference type="InterPro" id="IPR057811">
    <property type="entry name" value="RBD_ZCCHC3_2nd"/>
</dbReference>